<dbReference type="NCBIfam" id="NF041918">
    <property type="entry name" value="SAMP1"/>
    <property type="match status" value="1"/>
</dbReference>
<proteinExistence type="predicted"/>
<comment type="caution">
    <text evidence="1">The sequence shown here is derived from an EMBL/GenBank/DDBJ whole genome shotgun (WGS) entry which is preliminary data.</text>
</comment>
<dbReference type="PANTHER" id="PTHR38031:SF1">
    <property type="entry name" value="SULFUR CARRIER PROTEIN CYSO"/>
    <property type="match status" value="1"/>
</dbReference>
<dbReference type="Proteomes" id="UP000533598">
    <property type="component" value="Unassembled WGS sequence"/>
</dbReference>
<dbReference type="InterPro" id="IPR054834">
    <property type="entry name" value="SAMP1_3"/>
</dbReference>
<evidence type="ECO:0000313" key="1">
    <source>
        <dbReference type="EMBL" id="MBB4676652.1"/>
    </source>
</evidence>
<dbReference type="InterPro" id="IPR012675">
    <property type="entry name" value="Beta-grasp_dom_sf"/>
</dbReference>
<keyword evidence="2" id="KW-1185">Reference proteome</keyword>
<dbReference type="EMBL" id="JACHMH010000001">
    <property type="protein sequence ID" value="MBB4676652.1"/>
    <property type="molecule type" value="Genomic_DNA"/>
</dbReference>
<dbReference type="AlphaFoldDB" id="A0A7W7C8Z8"/>
<dbReference type="Pfam" id="PF02597">
    <property type="entry name" value="ThiS"/>
    <property type="match status" value="1"/>
</dbReference>
<dbReference type="InterPro" id="IPR016155">
    <property type="entry name" value="Mopterin_synth/thiamin_S_b"/>
</dbReference>
<name>A0A7W7C8Z8_9PSEU</name>
<gene>
    <name evidence="1" type="ORF">HNR67_002770</name>
</gene>
<reference evidence="1 2" key="1">
    <citation type="submission" date="2020-08" db="EMBL/GenBank/DDBJ databases">
        <title>Sequencing the genomes of 1000 actinobacteria strains.</title>
        <authorList>
            <person name="Klenk H.-P."/>
        </authorList>
    </citation>
    <scope>NUCLEOTIDE SEQUENCE [LARGE SCALE GENOMIC DNA]</scope>
    <source>
        <strain evidence="1 2">DSM 44230</strain>
    </source>
</reference>
<accession>A0A7W7C8Z8</accession>
<organism evidence="1 2">
    <name type="scientific">Crossiella cryophila</name>
    <dbReference type="NCBI Taxonomy" id="43355"/>
    <lineage>
        <taxon>Bacteria</taxon>
        <taxon>Bacillati</taxon>
        <taxon>Actinomycetota</taxon>
        <taxon>Actinomycetes</taxon>
        <taxon>Pseudonocardiales</taxon>
        <taxon>Pseudonocardiaceae</taxon>
        <taxon>Crossiella</taxon>
    </lineage>
</organism>
<dbReference type="InterPro" id="IPR052045">
    <property type="entry name" value="Sulfur_Carrier/Prot_Modifier"/>
</dbReference>
<dbReference type="SUPFAM" id="SSF54285">
    <property type="entry name" value="MoaD/ThiS"/>
    <property type="match status" value="1"/>
</dbReference>
<evidence type="ECO:0000313" key="2">
    <source>
        <dbReference type="Proteomes" id="UP000533598"/>
    </source>
</evidence>
<dbReference type="RefSeq" id="WP_312987209.1">
    <property type="nucleotide sequence ID" value="NZ_BAAAUI010000042.1"/>
</dbReference>
<dbReference type="PANTHER" id="PTHR38031">
    <property type="entry name" value="SULFUR CARRIER PROTEIN SLR0821-RELATED"/>
    <property type="match status" value="1"/>
</dbReference>
<sequence length="97" mass="10130">MSPVRVTVLLPGVLRPAAGGASRLDLDLPAGATLGAALDLLAADHPALDRRLRTEQGTLRRYVNFYVNGEECRRLGGPDTQLPSGAEIQVIPSVAGG</sequence>
<dbReference type="InterPro" id="IPR003749">
    <property type="entry name" value="ThiS/MoaD-like"/>
</dbReference>
<dbReference type="Gene3D" id="3.10.20.30">
    <property type="match status" value="1"/>
</dbReference>
<protein>
    <submittedName>
        <fullName evidence="1">Molybdopterin converting factor small subunit</fullName>
    </submittedName>
</protein>